<dbReference type="SMART" id="SM00525">
    <property type="entry name" value="FES"/>
    <property type="match status" value="1"/>
</dbReference>
<dbReference type="RefSeq" id="WP_069643491.1">
    <property type="nucleotide sequence ID" value="NZ_MIJE01000031.1"/>
</dbReference>
<dbReference type="PROSITE" id="PS01155">
    <property type="entry name" value="ENDONUCLEASE_III_2"/>
    <property type="match status" value="1"/>
</dbReference>
<dbReference type="InterPro" id="IPR004036">
    <property type="entry name" value="Endonuclease-III-like_CS2"/>
</dbReference>
<reference evidence="14 15" key="1">
    <citation type="submission" date="2016-09" db="EMBL/GenBank/DDBJ databases">
        <title>Draft genome sequence for the type strain of Desulfuribacillus alkaliarsenatis AHT28, an obligately anaerobic, sulfidogenic bacterium isolated from Russian soda lake sediments.</title>
        <authorList>
            <person name="Abin C.A."/>
            <person name="Hollibaugh J.T."/>
        </authorList>
    </citation>
    <scope>NUCLEOTIDE SEQUENCE [LARGE SCALE GENOMIC DNA]</scope>
    <source>
        <strain evidence="14 15">AHT28</strain>
    </source>
</reference>
<evidence type="ECO:0000256" key="8">
    <source>
        <dbReference type="ARBA" id="ARBA00023125"/>
    </source>
</evidence>
<dbReference type="Pfam" id="PF00633">
    <property type="entry name" value="HHH"/>
    <property type="match status" value="1"/>
</dbReference>
<dbReference type="AlphaFoldDB" id="A0A1E5G0P2"/>
<feature type="binding site" evidence="12">
    <location>
        <position position="205"/>
    </location>
    <ligand>
        <name>[4Fe-4S] cluster</name>
        <dbReference type="ChEBI" id="CHEBI:49883"/>
    </ligand>
</feature>
<feature type="domain" description="HhH-GPD" evidence="13">
    <location>
        <begin position="40"/>
        <end position="187"/>
    </location>
</feature>
<comment type="catalytic activity">
    <reaction evidence="12">
        <text>2'-deoxyribonucleotide-(2'-deoxyribose 5'-phosphate)-2'-deoxyribonucleotide-DNA = a 3'-end 2'-deoxyribonucleotide-(2,3-dehydro-2,3-deoxyribose 5'-phosphate)-DNA + a 5'-end 5'-phospho-2'-deoxyribonucleoside-DNA + H(+)</text>
        <dbReference type="Rhea" id="RHEA:66592"/>
        <dbReference type="Rhea" id="RHEA-COMP:13180"/>
        <dbReference type="Rhea" id="RHEA-COMP:16897"/>
        <dbReference type="Rhea" id="RHEA-COMP:17067"/>
        <dbReference type="ChEBI" id="CHEBI:15378"/>
        <dbReference type="ChEBI" id="CHEBI:136412"/>
        <dbReference type="ChEBI" id="CHEBI:157695"/>
        <dbReference type="ChEBI" id="CHEBI:167181"/>
        <dbReference type="EC" id="4.2.99.18"/>
    </reaction>
</comment>
<feature type="binding site" evidence="12">
    <location>
        <position position="199"/>
    </location>
    <ligand>
        <name>[4Fe-4S] cluster</name>
        <dbReference type="ChEBI" id="CHEBI:49883"/>
    </ligand>
</feature>
<comment type="similarity">
    <text evidence="1 12">Belongs to the Nth/MutY family.</text>
</comment>
<dbReference type="HAMAP" id="MF_00942">
    <property type="entry name" value="Nth"/>
    <property type="match status" value="1"/>
</dbReference>
<dbReference type="InterPro" id="IPR005759">
    <property type="entry name" value="Nth"/>
</dbReference>
<evidence type="ECO:0000256" key="4">
    <source>
        <dbReference type="ARBA" id="ARBA00022763"/>
    </source>
</evidence>
<evidence type="ECO:0000256" key="12">
    <source>
        <dbReference type="HAMAP-Rule" id="MF_00942"/>
    </source>
</evidence>
<evidence type="ECO:0000256" key="2">
    <source>
        <dbReference type="ARBA" id="ARBA00022485"/>
    </source>
</evidence>
<accession>A0A1E5G0P2</accession>
<evidence type="ECO:0000256" key="3">
    <source>
        <dbReference type="ARBA" id="ARBA00022723"/>
    </source>
</evidence>
<dbReference type="InterPro" id="IPR011257">
    <property type="entry name" value="DNA_glycosylase"/>
</dbReference>
<dbReference type="PANTHER" id="PTHR10359:SF18">
    <property type="entry name" value="ENDONUCLEASE III"/>
    <property type="match status" value="1"/>
</dbReference>
<keyword evidence="7 12" id="KW-0411">Iron-sulfur</keyword>
<dbReference type="InterPro" id="IPR023170">
    <property type="entry name" value="HhH_base_excis_C"/>
</dbReference>
<keyword evidence="6 12" id="KW-0408">Iron</keyword>
<dbReference type="GO" id="GO:0003677">
    <property type="term" value="F:DNA binding"/>
    <property type="evidence" value="ECO:0007669"/>
    <property type="project" value="UniProtKB-UniRule"/>
</dbReference>
<dbReference type="STRING" id="766136.BHF68_07445"/>
<dbReference type="FunFam" id="1.10.340.30:FF:000001">
    <property type="entry name" value="Endonuclease III"/>
    <property type="match status" value="1"/>
</dbReference>
<evidence type="ECO:0000313" key="15">
    <source>
        <dbReference type="Proteomes" id="UP000094296"/>
    </source>
</evidence>
<dbReference type="GO" id="GO:0051539">
    <property type="term" value="F:4 iron, 4 sulfur cluster binding"/>
    <property type="evidence" value="ECO:0007669"/>
    <property type="project" value="UniProtKB-UniRule"/>
</dbReference>
<feature type="binding site" evidence="12">
    <location>
        <position position="189"/>
    </location>
    <ligand>
        <name>[4Fe-4S] cluster</name>
        <dbReference type="ChEBI" id="CHEBI:49883"/>
    </ligand>
</feature>
<dbReference type="GO" id="GO:0140078">
    <property type="term" value="F:class I DNA-(apurinic or apyrimidinic site) endonuclease activity"/>
    <property type="evidence" value="ECO:0007669"/>
    <property type="project" value="UniProtKB-EC"/>
</dbReference>
<evidence type="ECO:0000259" key="13">
    <source>
        <dbReference type="SMART" id="SM00478"/>
    </source>
</evidence>
<dbReference type="PIRSF" id="PIRSF001435">
    <property type="entry name" value="Nth"/>
    <property type="match status" value="1"/>
</dbReference>
<protein>
    <recommendedName>
        <fullName evidence="12">Endonuclease III</fullName>
        <ecNumber evidence="12">4.2.99.18</ecNumber>
    </recommendedName>
    <alternativeName>
        <fullName evidence="12">DNA-(apurinic or apyrimidinic site) lyase</fullName>
    </alternativeName>
</protein>
<dbReference type="Proteomes" id="UP000094296">
    <property type="component" value="Unassembled WGS sequence"/>
</dbReference>
<dbReference type="GO" id="GO:0046872">
    <property type="term" value="F:metal ion binding"/>
    <property type="evidence" value="ECO:0007669"/>
    <property type="project" value="UniProtKB-KW"/>
</dbReference>
<gene>
    <name evidence="12" type="primary">nth</name>
    <name evidence="14" type="ORF">BHF68_07445</name>
</gene>
<proteinExistence type="inferred from homology"/>
<dbReference type="CDD" id="cd00056">
    <property type="entry name" value="ENDO3c"/>
    <property type="match status" value="1"/>
</dbReference>
<keyword evidence="10 12" id="KW-0456">Lyase</keyword>
<dbReference type="Gene3D" id="1.10.1670.10">
    <property type="entry name" value="Helix-hairpin-Helix base-excision DNA repair enzymes (C-terminal)"/>
    <property type="match status" value="1"/>
</dbReference>
<dbReference type="SMART" id="SM00478">
    <property type="entry name" value="ENDO3c"/>
    <property type="match status" value="1"/>
</dbReference>
<evidence type="ECO:0000256" key="6">
    <source>
        <dbReference type="ARBA" id="ARBA00023004"/>
    </source>
</evidence>
<dbReference type="EC" id="4.2.99.18" evidence="12"/>
<keyword evidence="4 12" id="KW-0227">DNA damage</keyword>
<keyword evidence="11 12" id="KW-0326">Glycosidase</keyword>
<dbReference type="EMBL" id="MIJE01000031">
    <property type="protein sequence ID" value="OEF96482.1"/>
    <property type="molecule type" value="Genomic_DNA"/>
</dbReference>
<evidence type="ECO:0000256" key="7">
    <source>
        <dbReference type="ARBA" id="ARBA00023014"/>
    </source>
</evidence>
<organism evidence="14 15">
    <name type="scientific">Desulfuribacillus alkaliarsenatis</name>
    <dbReference type="NCBI Taxonomy" id="766136"/>
    <lineage>
        <taxon>Bacteria</taxon>
        <taxon>Bacillati</taxon>
        <taxon>Bacillota</taxon>
        <taxon>Desulfuribacillia</taxon>
        <taxon>Desulfuribacillales</taxon>
        <taxon>Desulfuribacillaceae</taxon>
        <taxon>Desulfuribacillus</taxon>
    </lineage>
</organism>
<dbReference type="FunFam" id="1.10.1670.10:FF:000001">
    <property type="entry name" value="Endonuclease III"/>
    <property type="match status" value="1"/>
</dbReference>
<dbReference type="Pfam" id="PF00730">
    <property type="entry name" value="HhH-GPD"/>
    <property type="match status" value="1"/>
</dbReference>
<keyword evidence="5 12" id="KW-0378">Hydrolase</keyword>
<keyword evidence="2 12" id="KW-0004">4Fe-4S</keyword>
<dbReference type="Pfam" id="PF10576">
    <property type="entry name" value="EndIII_4Fe-2S"/>
    <property type="match status" value="1"/>
</dbReference>
<dbReference type="PANTHER" id="PTHR10359">
    <property type="entry name" value="A/G-SPECIFIC ADENINE GLYCOSYLASE/ENDONUCLEASE III"/>
    <property type="match status" value="1"/>
</dbReference>
<dbReference type="SUPFAM" id="SSF48150">
    <property type="entry name" value="DNA-glycosylase"/>
    <property type="match status" value="1"/>
</dbReference>
<evidence type="ECO:0000256" key="10">
    <source>
        <dbReference type="ARBA" id="ARBA00023239"/>
    </source>
</evidence>
<dbReference type="Gene3D" id="1.10.340.30">
    <property type="entry name" value="Hypothetical protein, domain 2"/>
    <property type="match status" value="1"/>
</dbReference>
<keyword evidence="15" id="KW-1185">Reference proteome</keyword>
<keyword evidence="8 12" id="KW-0238">DNA-binding</keyword>
<name>A0A1E5G0P2_9FIRM</name>
<feature type="binding site" evidence="12">
    <location>
        <position position="196"/>
    </location>
    <ligand>
        <name>[4Fe-4S] cluster</name>
        <dbReference type="ChEBI" id="CHEBI:49883"/>
    </ligand>
</feature>
<keyword evidence="14" id="KW-0255">Endonuclease</keyword>
<keyword evidence="3 12" id="KW-0479">Metal-binding</keyword>
<evidence type="ECO:0000256" key="9">
    <source>
        <dbReference type="ARBA" id="ARBA00023204"/>
    </source>
</evidence>
<dbReference type="NCBIfam" id="TIGR01083">
    <property type="entry name" value="nth"/>
    <property type="match status" value="1"/>
</dbReference>
<keyword evidence="14" id="KW-0540">Nuclease</keyword>
<sequence>MTKKQAQVLKILDKLEQMYPDAKCELEHTNAFELLIATILSAQCTDQRVNEVTKSLFVKYKSPADYTRVEAEEIAEDIYGLGLYKNKSKAIKKTAHILVEEHNGEVPSERIALEKLPGVGRKTANVVLSNAFGVPAIAVDTHVFRVSNRLGLAASDNVLETEQQLMTIIPKGRWSQAHHQLIFHGRRICYARKPNCSQCQLADLCQSALLF</sequence>
<dbReference type="GO" id="GO:0006285">
    <property type="term" value="P:base-excision repair, AP site formation"/>
    <property type="evidence" value="ECO:0007669"/>
    <property type="project" value="TreeGrafter"/>
</dbReference>
<evidence type="ECO:0000256" key="5">
    <source>
        <dbReference type="ARBA" id="ARBA00022801"/>
    </source>
</evidence>
<dbReference type="GO" id="GO:0019104">
    <property type="term" value="F:DNA N-glycosylase activity"/>
    <property type="evidence" value="ECO:0007669"/>
    <property type="project" value="UniProtKB-UniRule"/>
</dbReference>
<comment type="cofactor">
    <cofactor evidence="12">
        <name>[4Fe-4S] cluster</name>
        <dbReference type="ChEBI" id="CHEBI:49883"/>
    </cofactor>
    <text evidence="12">Binds 1 [4Fe-4S] cluster.</text>
</comment>
<evidence type="ECO:0000313" key="14">
    <source>
        <dbReference type="EMBL" id="OEF96482.1"/>
    </source>
</evidence>
<dbReference type="InterPro" id="IPR003651">
    <property type="entry name" value="Endonuclease3_FeS-loop_motif"/>
</dbReference>
<dbReference type="OrthoDB" id="9800977at2"/>
<comment type="caution">
    <text evidence="14">The sequence shown here is derived from an EMBL/GenBank/DDBJ whole genome shotgun (WGS) entry which is preliminary data.</text>
</comment>
<evidence type="ECO:0000256" key="1">
    <source>
        <dbReference type="ARBA" id="ARBA00008343"/>
    </source>
</evidence>
<evidence type="ECO:0000256" key="11">
    <source>
        <dbReference type="ARBA" id="ARBA00023295"/>
    </source>
</evidence>
<dbReference type="InterPro" id="IPR003265">
    <property type="entry name" value="HhH-GPD_domain"/>
</dbReference>
<dbReference type="InterPro" id="IPR000445">
    <property type="entry name" value="HhH_motif"/>
</dbReference>
<comment type="function">
    <text evidence="12">DNA repair enzyme that has both DNA N-glycosylase activity and AP-lyase activity. The DNA N-glycosylase activity releases various damaged pyrimidines from DNA by cleaving the N-glycosidic bond, leaving an AP (apurinic/apyrimidinic) site. The AP-lyase activity cleaves the phosphodiester bond 3' to the AP site by a beta-elimination, leaving a 3'-terminal unsaturated sugar and a product with a terminal 5'-phosphate.</text>
</comment>
<keyword evidence="9 12" id="KW-0234">DNA repair</keyword>